<evidence type="ECO:0000256" key="1">
    <source>
        <dbReference type="SAM" id="MobiDB-lite"/>
    </source>
</evidence>
<feature type="non-terminal residue" evidence="2">
    <location>
        <position position="101"/>
    </location>
</feature>
<dbReference type="Proteomes" id="UP001221757">
    <property type="component" value="Unassembled WGS sequence"/>
</dbReference>
<feature type="compositionally biased region" description="Basic and acidic residues" evidence="1">
    <location>
        <begin position="8"/>
        <end position="26"/>
    </location>
</feature>
<dbReference type="EMBL" id="JARKIE010000056">
    <property type="protein sequence ID" value="KAJ7691827.1"/>
    <property type="molecule type" value="Genomic_DNA"/>
</dbReference>
<proteinExistence type="predicted"/>
<evidence type="ECO:0000313" key="2">
    <source>
        <dbReference type="EMBL" id="KAJ7691827.1"/>
    </source>
</evidence>
<comment type="caution">
    <text evidence="2">The sequence shown here is derived from an EMBL/GenBank/DDBJ whole genome shotgun (WGS) entry which is preliminary data.</text>
</comment>
<accession>A0AAD7DIQ9</accession>
<name>A0AAD7DIQ9_MYCRO</name>
<reference evidence="2" key="1">
    <citation type="submission" date="2023-03" db="EMBL/GenBank/DDBJ databases">
        <title>Massive genome expansion in bonnet fungi (Mycena s.s.) driven by repeated elements and novel gene families across ecological guilds.</title>
        <authorList>
            <consortium name="Lawrence Berkeley National Laboratory"/>
            <person name="Harder C.B."/>
            <person name="Miyauchi S."/>
            <person name="Viragh M."/>
            <person name="Kuo A."/>
            <person name="Thoen E."/>
            <person name="Andreopoulos B."/>
            <person name="Lu D."/>
            <person name="Skrede I."/>
            <person name="Drula E."/>
            <person name="Henrissat B."/>
            <person name="Morin E."/>
            <person name="Kohler A."/>
            <person name="Barry K."/>
            <person name="LaButti K."/>
            <person name="Morin E."/>
            <person name="Salamov A."/>
            <person name="Lipzen A."/>
            <person name="Mereny Z."/>
            <person name="Hegedus B."/>
            <person name="Baldrian P."/>
            <person name="Stursova M."/>
            <person name="Weitz H."/>
            <person name="Taylor A."/>
            <person name="Grigoriev I.V."/>
            <person name="Nagy L.G."/>
            <person name="Martin F."/>
            <person name="Kauserud H."/>
        </authorList>
    </citation>
    <scope>NUCLEOTIDE SEQUENCE</scope>
    <source>
        <strain evidence="2">CBHHK067</strain>
    </source>
</reference>
<dbReference type="AlphaFoldDB" id="A0AAD7DIQ9"/>
<keyword evidence="3" id="KW-1185">Reference proteome</keyword>
<evidence type="ECO:0000313" key="3">
    <source>
        <dbReference type="Proteomes" id="UP001221757"/>
    </source>
</evidence>
<gene>
    <name evidence="2" type="ORF">B0H17DRAFT_1285677</name>
</gene>
<protein>
    <submittedName>
        <fullName evidence="2">Uncharacterized protein</fullName>
    </submittedName>
</protein>
<sequence>MAPPQARSPEEAGEQRREGKVSEENHGVITTGDGIDMTRRLDDPLHEENDSCACDACEEDRTGRGCKNPHACAKAAASRLRQLLPKWIPRRDGTNEPAPEE</sequence>
<organism evidence="2 3">
    <name type="scientific">Mycena rosella</name>
    <name type="common">Pink bonnet</name>
    <name type="synonym">Agaricus rosellus</name>
    <dbReference type="NCBI Taxonomy" id="1033263"/>
    <lineage>
        <taxon>Eukaryota</taxon>
        <taxon>Fungi</taxon>
        <taxon>Dikarya</taxon>
        <taxon>Basidiomycota</taxon>
        <taxon>Agaricomycotina</taxon>
        <taxon>Agaricomycetes</taxon>
        <taxon>Agaricomycetidae</taxon>
        <taxon>Agaricales</taxon>
        <taxon>Marasmiineae</taxon>
        <taxon>Mycenaceae</taxon>
        <taxon>Mycena</taxon>
    </lineage>
</organism>
<feature type="region of interest" description="Disordered" evidence="1">
    <location>
        <begin position="1"/>
        <end position="41"/>
    </location>
</feature>